<evidence type="ECO:0000313" key="2">
    <source>
        <dbReference type="Proteomes" id="UP001519460"/>
    </source>
</evidence>
<gene>
    <name evidence="1" type="ORF">BaRGS_00007460</name>
</gene>
<keyword evidence="2" id="KW-1185">Reference proteome</keyword>
<protein>
    <submittedName>
        <fullName evidence="1">Uncharacterized protein</fullName>
    </submittedName>
</protein>
<organism evidence="1 2">
    <name type="scientific">Batillaria attramentaria</name>
    <dbReference type="NCBI Taxonomy" id="370345"/>
    <lineage>
        <taxon>Eukaryota</taxon>
        <taxon>Metazoa</taxon>
        <taxon>Spiralia</taxon>
        <taxon>Lophotrochozoa</taxon>
        <taxon>Mollusca</taxon>
        <taxon>Gastropoda</taxon>
        <taxon>Caenogastropoda</taxon>
        <taxon>Sorbeoconcha</taxon>
        <taxon>Cerithioidea</taxon>
        <taxon>Batillariidae</taxon>
        <taxon>Batillaria</taxon>
    </lineage>
</organism>
<reference evidence="1 2" key="1">
    <citation type="journal article" date="2023" name="Sci. Data">
        <title>Genome assembly of the Korean intertidal mud-creeper Batillaria attramentaria.</title>
        <authorList>
            <person name="Patra A.K."/>
            <person name="Ho P.T."/>
            <person name="Jun S."/>
            <person name="Lee S.J."/>
            <person name="Kim Y."/>
            <person name="Won Y.J."/>
        </authorList>
    </citation>
    <scope>NUCLEOTIDE SEQUENCE [LARGE SCALE GENOMIC DNA]</scope>
    <source>
        <strain evidence="1">Wonlab-2016</strain>
    </source>
</reference>
<accession>A0ABD0LP70</accession>
<dbReference type="AlphaFoldDB" id="A0ABD0LP70"/>
<dbReference type="EMBL" id="JACVVK020000032">
    <property type="protein sequence ID" value="KAK7501335.1"/>
    <property type="molecule type" value="Genomic_DNA"/>
</dbReference>
<name>A0ABD0LP70_9CAEN</name>
<proteinExistence type="predicted"/>
<dbReference type="Proteomes" id="UP001519460">
    <property type="component" value="Unassembled WGS sequence"/>
</dbReference>
<sequence>MAAWINNACTKSRQTLTEFLAANARDLIKGQPQKGRPWCQQRHLHTAGTGCSLSLSGWSQLPCLCQCCWHYGGALITCQPSSDGQEQRHPPRLMWAVIKTSVNSSLVSVITTDTMNLMWFEREPAVF</sequence>
<evidence type="ECO:0000313" key="1">
    <source>
        <dbReference type="EMBL" id="KAK7501335.1"/>
    </source>
</evidence>
<comment type="caution">
    <text evidence="1">The sequence shown here is derived from an EMBL/GenBank/DDBJ whole genome shotgun (WGS) entry which is preliminary data.</text>
</comment>